<dbReference type="CDD" id="cd00207">
    <property type="entry name" value="fer2"/>
    <property type="match status" value="1"/>
</dbReference>
<evidence type="ECO:0000313" key="9">
    <source>
        <dbReference type="Proteomes" id="UP000190044"/>
    </source>
</evidence>
<accession>A0A1T5E737</accession>
<dbReference type="PANTHER" id="PTHR23426:SF65">
    <property type="entry name" value="FERREDOXIN-2, MITOCHONDRIAL"/>
    <property type="match status" value="1"/>
</dbReference>
<dbReference type="InterPro" id="IPR012675">
    <property type="entry name" value="Beta-grasp_dom_sf"/>
</dbReference>
<dbReference type="InterPro" id="IPR036010">
    <property type="entry name" value="2Fe-2S_ferredoxin-like_sf"/>
</dbReference>
<name>A0A1T5E737_9SPHN</name>
<evidence type="ECO:0000256" key="3">
    <source>
        <dbReference type="ARBA" id="ARBA00022723"/>
    </source>
</evidence>
<evidence type="ECO:0000256" key="2">
    <source>
        <dbReference type="ARBA" id="ARBA00022714"/>
    </source>
</evidence>
<dbReference type="PROSITE" id="PS51085">
    <property type="entry name" value="2FE2S_FER_2"/>
    <property type="match status" value="1"/>
</dbReference>
<gene>
    <name evidence="8" type="ORF">SAMN06295937_101943</name>
</gene>
<protein>
    <submittedName>
        <fullName evidence="8">Ferredoxin, 2Fe-2S</fullName>
    </submittedName>
</protein>
<feature type="domain" description="2Fe-2S ferredoxin-type" evidence="7">
    <location>
        <begin position="6"/>
        <end position="110"/>
    </location>
</feature>
<reference evidence="9" key="1">
    <citation type="submission" date="2017-02" db="EMBL/GenBank/DDBJ databases">
        <authorList>
            <person name="Varghese N."/>
            <person name="Submissions S."/>
        </authorList>
    </citation>
    <scope>NUCLEOTIDE SEQUENCE [LARGE SCALE GENOMIC DNA]</scope>
    <source>
        <strain evidence="9">R11H</strain>
    </source>
</reference>
<dbReference type="PANTHER" id="PTHR23426">
    <property type="entry name" value="FERREDOXIN/ADRENODOXIN"/>
    <property type="match status" value="1"/>
</dbReference>
<dbReference type="Pfam" id="PF00111">
    <property type="entry name" value="Fer2"/>
    <property type="match status" value="1"/>
</dbReference>
<evidence type="ECO:0000256" key="6">
    <source>
        <dbReference type="ARBA" id="ARBA00034078"/>
    </source>
</evidence>
<keyword evidence="5" id="KW-0411">Iron-sulfur</keyword>
<evidence type="ECO:0000256" key="1">
    <source>
        <dbReference type="ARBA" id="ARBA00010914"/>
    </source>
</evidence>
<dbReference type="RefSeq" id="WP_079639446.1">
    <property type="nucleotide sequence ID" value="NZ_FUYP01000019.1"/>
</dbReference>
<dbReference type="OrthoDB" id="9799640at2"/>
<dbReference type="EMBL" id="FUYP01000019">
    <property type="protein sequence ID" value="SKB79744.1"/>
    <property type="molecule type" value="Genomic_DNA"/>
</dbReference>
<dbReference type="GO" id="GO:0051537">
    <property type="term" value="F:2 iron, 2 sulfur cluster binding"/>
    <property type="evidence" value="ECO:0007669"/>
    <property type="project" value="UniProtKB-KW"/>
</dbReference>
<keyword evidence="3" id="KW-0479">Metal-binding</keyword>
<keyword evidence="4" id="KW-0408">Iron</keyword>
<evidence type="ECO:0000256" key="4">
    <source>
        <dbReference type="ARBA" id="ARBA00023004"/>
    </source>
</evidence>
<dbReference type="GO" id="GO:0046872">
    <property type="term" value="F:metal ion binding"/>
    <property type="evidence" value="ECO:0007669"/>
    <property type="project" value="UniProtKB-KW"/>
</dbReference>
<keyword evidence="2" id="KW-0001">2Fe-2S</keyword>
<dbReference type="InterPro" id="IPR001041">
    <property type="entry name" value="2Fe-2S_ferredoxin-type"/>
</dbReference>
<sequence length="111" mass="12124">MESQNIKFQFVSADGEARDVEGQIGETVMEVAYATGIKGIAAECGGSMSCGTCHVFLDKASFERIEAPSESELDMLDIVSSDRRPTSRLSCQIKLTPEFVDAEVHIPESQY</sequence>
<evidence type="ECO:0000256" key="5">
    <source>
        <dbReference type="ARBA" id="ARBA00023014"/>
    </source>
</evidence>
<dbReference type="AlphaFoldDB" id="A0A1T5E737"/>
<evidence type="ECO:0000259" key="7">
    <source>
        <dbReference type="PROSITE" id="PS51085"/>
    </source>
</evidence>
<dbReference type="SUPFAM" id="SSF54292">
    <property type="entry name" value="2Fe-2S ferredoxin-like"/>
    <property type="match status" value="1"/>
</dbReference>
<dbReference type="GO" id="GO:0140647">
    <property type="term" value="P:P450-containing electron transport chain"/>
    <property type="evidence" value="ECO:0007669"/>
    <property type="project" value="InterPro"/>
</dbReference>
<proteinExistence type="inferred from homology"/>
<dbReference type="Gene3D" id="3.10.20.30">
    <property type="match status" value="1"/>
</dbReference>
<dbReference type="Proteomes" id="UP000190044">
    <property type="component" value="Unassembled WGS sequence"/>
</dbReference>
<dbReference type="PRINTS" id="PR00355">
    <property type="entry name" value="ADRENODOXIN"/>
</dbReference>
<comment type="cofactor">
    <cofactor evidence="6">
        <name>[2Fe-2S] cluster</name>
        <dbReference type="ChEBI" id="CHEBI:190135"/>
    </cofactor>
</comment>
<dbReference type="InterPro" id="IPR001055">
    <property type="entry name" value="Adrenodoxin-like"/>
</dbReference>
<comment type="similarity">
    <text evidence="1">Belongs to the adrenodoxin/putidaredoxin family.</text>
</comment>
<keyword evidence="9" id="KW-1185">Reference proteome</keyword>
<evidence type="ECO:0000313" key="8">
    <source>
        <dbReference type="EMBL" id="SKB79744.1"/>
    </source>
</evidence>
<dbReference type="GO" id="GO:0009055">
    <property type="term" value="F:electron transfer activity"/>
    <property type="evidence" value="ECO:0007669"/>
    <property type="project" value="TreeGrafter"/>
</dbReference>
<organism evidence="8 9">
    <name type="scientific">Sphingopyxis flava</name>
    <dbReference type="NCBI Taxonomy" id="1507287"/>
    <lineage>
        <taxon>Bacteria</taxon>
        <taxon>Pseudomonadati</taxon>
        <taxon>Pseudomonadota</taxon>
        <taxon>Alphaproteobacteria</taxon>
        <taxon>Sphingomonadales</taxon>
        <taxon>Sphingomonadaceae</taxon>
        <taxon>Sphingopyxis</taxon>
    </lineage>
</organism>